<gene>
    <name evidence="1" type="ORF">LTSEUGA_5606</name>
</gene>
<comment type="caution">
    <text evidence="1">The sequence shown here is derived from an EMBL/GenBank/DDBJ whole genome shotgun (WGS) entry which is preliminary data.</text>
</comment>
<dbReference type="AlphaFoldDB" id="A0A6C8GVS7"/>
<reference evidence="1 2" key="1">
    <citation type="journal article" date="2011" name="BMC Genomics">
        <title>Genome sequencing reveals diversification of virulence factor content and possible host adaptation in distinct subpopulations of Salmonella enterica.</title>
        <authorList>
            <person name="den Bakker H.C."/>
            <person name="Moreno Switt A.I."/>
            <person name="Govoni G."/>
            <person name="Cummings C.A."/>
            <person name="Ranieri M.L."/>
            <person name="Degoricija L."/>
            <person name="Hoelzer K."/>
            <person name="Rodriguez-Rivera L.D."/>
            <person name="Brown S."/>
            <person name="Bolchacova E."/>
            <person name="Furtado M.R."/>
            <person name="Wiedmann M."/>
        </authorList>
    </citation>
    <scope>NUCLEOTIDE SEQUENCE [LARGE SCALE GENOMIC DNA]</scope>
    <source>
        <strain evidence="1 2">R8-3404</strain>
    </source>
</reference>
<name>A0A6C8GVS7_SALET</name>
<accession>A0A6C8GVS7</accession>
<dbReference type="EMBL" id="AFCV01001405">
    <property type="protein sequence ID" value="EHC85336.1"/>
    <property type="molecule type" value="Genomic_DNA"/>
</dbReference>
<dbReference type="Proteomes" id="UP000003915">
    <property type="component" value="Unassembled WGS sequence"/>
</dbReference>
<evidence type="ECO:0000313" key="2">
    <source>
        <dbReference type="Proteomes" id="UP000003915"/>
    </source>
</evidence>
<sequence length="37" mass="4119">MVDVGGNNRAARGDFITHEFRGDVFRQALVAQHFTAN</sequence>
<feature type="non-terminal residue" evidence="1">
    <location>
        <position position="37"/>
    </location>
</feature>
<organism evidence="1 2">
    <name type="scientific">Salmonella enterica subsp. enterica serovar Uganda str. R8-3404</name>
    <dbReference type="NCBI Taxonomy" id="913083"/>
    <lineage>
        <taxon>Bacteria</taxon>
        <taxon>Pseudomonadati</taxon>
        <taxon>Pseudomonadota</taxon>
        <taxon>Gammaproteobacteria</taxon>
        <taxon>Enterobacterales</taxon>
        <taxon>Enterobacteriaceae</taxon>
        <taxon>Salmonella</taxon>
    </lineage>
</organism>
<protein>
    <submittedName>
        <fullName evidence="1">Uncharacterized protein</fullName>
    </submittedName>
</protein>
<proteinExistence type="predicted"/>
<evidence type="ECO:0000313" key="1">
    <source>
        <dbReference type="EMBL" id="EHC85336.1"/>
    </source>
</evidence>